<evidence type="ECO:0000256" key="6">
    <source>
        <dbReference type="PIRSR" id="PIRSR001365-1"/>
    </source>
</evidence>
<evidence type="ECO:0000256" key="5">
    <source>
        <dbReference type="PIRNR" id="PIRNR001365"/>
    </source>
</evidence>
<dbReference type="PANTHER" id="PTHR12128">
    <property type="entry name" value="DIHYDRODIPICOLINATE SYNTHASE"/>
    <property type="match status" value="1"/>
</dbReference>
<feature type="binding site" evidence="7">
    <location>
        <position position="44"/>
    </location>
    <ligand>
        <name>pyruvate</name>
        <dbReference type="ChEBI" id="CHEBI:15361"/>
    </ligand>
</feature>
<gene>
    <name evidence="8" type="ORF">SAMN05421636_101297</name>
</gene>
<evidence type="ECO:0000256" key="4">
    <source>
        <dbReference type="ARBA" id="ARBA00023277"/>
    </source>
</evidence>
<comment type="subcellular location">
    <subcellularLocation>
        <location evidence="1">Cytoplasm</location>
    </subcellularLocation>
</comment>
<feature type="active site" description="Schiff-base intermediate with substrate" evidence="6">
    <location>
        <position position="163"/>
    </location>
</feature>
<protein>
    <submittedName>
        <fullName evidence="8">N-acetylneuraminate lyase</fullName>
    </submittedName>
</protein>
<comment type="similarity">
    <text evidence="5">Belongs to the DapA family.</text>
</comment>
<feature type="active site" description="Proton donor/acceptor" evidence="6">
    <location>
        <position position="133"/>
    </location>
</feature>
<evidence type="ECO:0000313" key="8">
    <source>
        <dbReference type="EMBL" id="SDD64577.1"/>
    </source>
</evidence>
<dbReference type="Proteomes" id="UP000199109">
    <property type="component" value="Unassembled WGS sequence"/>
</dbReference>
<dbReference type="InterPro" id="IPR002220">
    <property type="entry name" value="DapA-like"/>
</dbReference>
<dbReference type="GO" id="GO:0016829">
    <property type="term" value="F:lyase activity"/>
    <property type="evidence" value="ECO:0007669"/>
    <property type="project" value="UniProtKB-KW"/>
</dbReference>
<proteinExistence type="inferred from homology"/>
<keyword evidence="4" id="KW-0119">Carbohydrate metabolism</keyword>
<dbReference type="PIRSF" id="PIRSF001365">
    <property type="entry name" value="DHDPS"/>
    <property type="match status" value="1"/>
</dbReference>
<feature type="binding site" evidence="7">
    <location>
        <position position="205"/>
    </location>
    <ligand>
        <name>pyruvate</name>
        <dbReference type="ChEBI" id="CHEBI:15361"/>
    </ligand>
</feature>
<dbReference type="OrthoDB" id="9778880at2"/>
<dbReference type="EMBL" id="FNAO01000001">
    <property type="protein sequence ID" value="SDD64577.1"/>
    <property type="molecule type" value="Genomic_DNA"/>
</dbReference>
<dbReference type="PANTHER" id="PTHR12128:SF21">
    <property type="entry name" value="N-ACETYLNEURAMINATE LYASE"/>
    <property type="match status" value="1"/>
</dbReference>
<dbReference type="STRING" id="641691.SAMN05421636_101297"/>
<dbReference type="GO" id="GO:0005737">
    <property type="term" value="C:cytoplasm"/>
    <property type="evidence" value="ECO:0007669"/>
    <property type="project" value="UniProtKB-SubCell"/>
</dbReference>
<dbReference type="SMART" id="SM01130">
    <property type="entry name" value="DHDPS"/>
    <property type="match status" value="1"/>
</dbReference>
<evidence type="ECO:0000256" key="1">
    <source>
        <dbReference type="ARBA" id="ARBA00004496"/>
    </source>
</evidence>
<organism evidence="8 9">
    <name type="scientific">Pricia antarctica</name>
    <dbReference type="NCBI Taxonomy" id="641691"/>
    <lineage>
        <taxon>Bacteria</taxon>
        <taxon>Pseudomonadati</taxon>
        <taxon>Bacteroidota</taxon>
        <taxon>Flavobacteriia</taxon>
        <taxon>Flavobacteriales</taxon>
        <taxon>Flavobacteriaceae</taxon>
        <taxon>Pricia</taxon>
    </lineage>
</organism>
<evidence type="ECO:0000256" key="3">
    <source>
        <dbReference type="ARBA" id="ARBA00023239"/>
    </source>
</evidence>
<evidence type="ECO:0000256" key="7">
    <source>
        <dbReference type="PIRSR" id="PIRSR001365-2"/>
    </source>
</evidence>
<name>A0A1G6WH60_9FLAO</name>
<dbReference type="InterPro" id="IPR013785">
    <property type="entry name" value="Aldolase_TIM"/>
</dbReference>
<keyword evidence="3 5" id="KW-0456">Lyase</keyword>
<dbReference type="PRINTS" id="PR00146">
    <property type="entry name" value="DHPICSNTHASE"/>
</dbReference>
<evidence type="ECO:0000256" key="2">
    <source>
        <dbReference type="ARBA" id="ARBA00022490"/>
    </source>
</evidence>
<dbReference type="SUPFAM" id="SSF51569">
    <property type="entry name" value="Aldolase"/>
    <property type="match status" value="1"/>
</dbReference>
<keyword evidence="2" id="KW-0963">Cytoplasm</keyword>
<dbReference type="RefSeq" id="WP_091864978.1">
    <property type="nucleotide sequence ID" value="NZ_FNAO01000001.1"/>
</dbReference>
<dbReference type="AlphaFoldDB" id="A0A1G6WH60"/>
<sequence>MKNLIAATYAPMHQDGSLNLEIIKPYGQFLQSNGVEGAFVNGSTGDFVSLSTIERKQLIEAWAKNRLDTFFVTNHVGHTNIREAQELAAHSENLADAICALPPFYFKPRTLDSLLLYCSEIARSAPSLPFYYYHIPILTGADFPMIDFLKRAVDQIPNFAGIKYSQYNPKDFSQCLHFDQGSKNILFGVDEKMLSSLPLGTTGWVGSTYNHLAPLYYEIISSFIKGDIQKAESLQEKAVFFVETLDKISGFNGAGKSFMRLFGLNLGPSRFPHKTMTDQQLKTAIQALDQHRVLPFLNTSFSEKYLSI</sequence>
<evidence type="ECO:0000313" key="9">
    <source>
        <dbReference type="Proteomes" id="UP000199109"/>
    </source>
</evidence>
<dbReference type="Pfam" id="PF00701">
    <property type="entry name" value="DHDPS"/>
    <property type="match status" value="1"/>
</dbReference>
<keyword evidence="9" id="KW-1185">Reference proteome</keyword>
<dbReference type="Gene3D" id="3.20.20.70">
    <property type="entry name" value="Aldolase class I"/>
    <property type="match status" value="1"/>
</dbReference>
<reference evidence="8 9" key="1">
    <citation type="submission" date="2016-10" db="EMBL/GenBank/DDBJ databases">
        <authorList>
            <person name="de Groot N.N."/>
        </authorList>
    </citation>
    <scope>NUCLEOTIDE SEQUENCE [LARGE SCALE GENOMIC DNA]</scope>
    <source>
        <strain evidence="8 9">DSM 23421</strain>
    </source>
</reference>
<accession>A0A1G6WH60</accession>